<organism evidence="1 2">
    <name type="scientific">Geotoga petraea</name>
    <dbReference type="NCBI Taxonomy" id="28234"/>
    <lineage>
        <taxon>Bacteria</taxon>
        <taxon>Thermotogati</taxon>
        <taxon>Thermotogota</taxon>
        <taxon>Thermotogae</taxon>
        <taxon>Petrotogales</taxon>
        <taxon>Petrotogaceae</taxon>
        <taxon>Geotoga</taxon>
    </lineage>
</organism>
<sequence length="41" mass="5210">MFKKFRGIENYKKDRHAESFYEAYNRVEDMKNIYLEVNRYI</sequence>
<protein>
    <submittedName>
        <fullName evidence="1">Uncharacterized protein</fullName>
    </submittedName>
</protein>
<gene>
    <name evidence="1" type="ORF">SAMN04488588_1930</name>
</gene>
<evidence type="ECO:0000313" key="2">
    <source>
        <dbReference type="Proteomes" id="UP000199322"/>
    </source>
</evidence>
<dbReference type="EMBL" id="FMYV01000009">
    <property type="protein sequence ID" value="SDC84658.1"/>
    <property type="molecule type" value="Genomic_DNA"/>
</dbReference>
<dbReference type="RefSeq" id="WP_259700019.1">
    <property type="nucleotide sequence ID" value="NZ_FMYV01000009.1"/>
</dbReference>
<dbReference type="STRING" id="28234.SAMN04488588_1930"/>
<reference evidence="1 2" key="1">
    <citation type="submission" date="2016-10" db="EMBL/GenBank/DDBJ databases">
        <authorList>
            <person name="de Groot N.N."/>
        </authorList>
    </citation>
    <scope>NUCLEOTIDE SEQUENCE [LARGE SCALE GENOMIC DNA]</scope>
    <source>
        <strain evidence="1 2">WG14</strain>
    </source>
</reference>
<keyword evidence="2" id="KW-1185">Reference proteome</keyword>
<name>A0A1G6PX85_9BACT</name>
<dbReference type="AlphaFoldDB" id="A0A1G6PX85"/>
<evidence type="ECO:0000313" key="1">
    <source>
        <dbReference type="EMBL" id="SDC84658.1"/>
    </source>
</evidence>
<dbReference type="Proteomes" id="UP000199322">
    <property type="component" value="Unassembled WGS sequence"/>
</dbReference>
<proteinExistence type="predicted"/>
<accession>A0A1G6PX85</accession>